<dbReference type="AlphaFoldDB" id="A0A943D807"/>
<dbReference type="Pfam" id="PF13541">
    <property type="entry name" value="ChlI"/>
    <property type="match status" value="1"/>
</dbReference>
<evidence type="ECO:0000313" key="5">
    <source>
        <dbReference type="EMBL" id="MBS5331271.1"/>
    </source>
</evidence>
<dbReference type="Pfam" id="PF13335">
    <property type="entry name" value="Mg_chelatase_C"/>
    <property type="match status" value="1"/>
</dbReference>
<accession>A0A943D807</accession>
<dbReference type="SUPFAM" id="SSF54211">
    <property type="entry name" value="Ribosomal protein S5 domain 2-like"/>
    <property type="match status" value="1"/>
</dbReference>
<comment type="similarity">
    <text evidence="1">Belongs to the Mg-chelatase subunits D/I family. ComM subfamily.</text>
</comment>
<dbReference type="InterPro" id="IPR020568">
    <property type="entry name" value="Ribosomal_Su5_D2-typ_SF"/>
</dbReference>
<keyword evidence="2" id="KW-0547">Nucleotide-binding</keyword>
<reference evidence="5" key="1">
    <citation type="submission" date="2021-02" db="EMBL/GenBank/DDBJ databases">
        <title>Infant gut strain persistence is associated with maternal origin, phylogeny, and functional potential including surface adhesion and iron acquisition.</title>
        <authorList>
            <person name="Lou Y.C."/>
        </authorList>
    </citation>
    <scope>NUCLEOTIDE SEQUENCE</scope>
    <source>
        <strain evidence="5">L3_101_000M1_dasL3_101_000M1_concoct_87</strain>
    </source>
</reference>
<dbReference type="InterPro" id="IPR003593">
    <property type="entry name" value="AAA+_ATPase"/>
</dbReference>
<protein>
    <submittedName>
        <fullName evidence="5">YifB family Mg chelatase-like AAA ATPase</fullName>
    </submittedName>
</protein>
<evidence type="ECO:0000256" key="3">
    <source>
        <dbReference type="ARBA" id="ARBA00022840"/>
    </source>
</evidence>
<dbReference type="SMART" id="SM00382">
    <property type="entry name" value="AAA"/>
    <property type="match status" value="1"/>
</dbReference>
<dbReference type="InterPro" id="IPR001208">
    <property type="entry name" value="MCM_dom"/>
</dbReference>
<dbReference type="InterPro" id="IPR045006">
    <property type="entry name" value="CHLI-like"/>
</dbReference>
<dbReference type="InterPro" id="IPR004482">
    <property type="entry name" value="Mg_chelat-rel"/>
</dbReference>
<dbReference type="GO" id="GO:0005524">
    <property type="term" value="F:ATP binding"/>
    <property type="evidence" value="ECO:0007669"/>
    <property type="project" value="UniProtKB-KW"/>
</dbReference>
<evidence type="ECO:0000256" key="1">
    <source>
        <dbReference type="ARBA" id="ARBA00006354"/>
    </source>
</evidence>
<dbReference type="PANTHER" id="PTHR32039:SF7">
    <property type="entry name" value="COMPETENCE PROTEIN COMM"/>
    <property type="match status" value="1"/>
</dbReference>
<dbReference type="GO" id="GO:0003677">
    <property type="term" value="F:DNA binding"/>
    <property type="evidence" value="ECO:0007669"/>
    <property type="project" value="InterPro"/>
</dbReference>
<name>A0A943D807_9FIRM</name>
<proteinExistence type="inferred from homology"/>
<evidence type="ECO:0000259" key="4">
    <source>
        <dbReference type="SMART" id="SM00382"/>
    </source>
</evidence>
<dbReference type="EMBL" id="JAGZGG010000003">
    <property type="protein sequence ID" value="MBS5331271.1"/>
    <property type="molecule type" value="Genomic_DNA"/>
</dbReference>
<dbReference type="SUPFAM" id="SSF52540">
    <property type="entry name" value="P-loop containing nucleoside triphosphate hydrolases"/>
    <property type="match status" value="1"/>
</dbReference>
<dbReference type="InterPro" id="IPR000523">
    <property type="entry name" value="Mg_chelatse_chII-like_cat_dom"/>
</dbReference>
<comment type="caution">
    <text evidence="5">The sequence shown here is derived from an EMBL/GenBank/DDBJ whole genome shotgun (WGS) entry which is preliminary data.</text>
</comment>
<dbReference type="Gene3D" id="3.40.50.300">
    <property type="entry name" value="P-loop containing nucleotide triphosphate hydrolases"/>
    <property type="match status" value="1"/>
</dbReference>
<dbReference type="PANTHER" id="PTHR32039">
    <property type="entry name" value="MAGNESIUM-CHELATASE SUBUNIT CHLI"/>
    <property type="match status" value="1"/>
</dbReference>
<dbReference type="Pfam" id="PF01078">
    <property type="entry name" value="Mg_chelatase"/>
    <property type="match status" value="1"/>
</dbReference>
<dbReference type="InterPro" id="IPR027417">
    <property type="entry name" value="P-loop_NTPase"/>
</dbReference>
<sequence length="509" mass="54458">MYAKVTSLGVTGLAGYIVQVEADLSGGLPQFNLVGLPDSAVKESSERVRSAIKNLHYEWPASRITINLAPADVRKTGPVYDLPVFVGILAAQGKLPVPGGERAFLGELGLDGTLRPVTGVLPMAMAAVQNGVKELFLPAENAAEAAVAEGLTVYPARSAQDVVLHLCGADPITPATPEGYDENGVWLGPDMADVRGQSEARRAMEVAAAGGHNLLLVGPPGTGKSMLAKRLPGILPPLTYEEALETSAIYSVAGLLRGGAGLVRERPFRSPHHSVSSTAIVGGGSVPRPGEVSLAHNGVLFLDELPEFARDTLEVLRQPLEDGKVTVSRVHGSASYPCKFMLVAAMNPCKCGYLGHPTRECTCTPSAVDAYRRRISGPLLDRIDLHVEALPVEYDDLASELGGEPSADIRARVMAARALQRERYKALRGVRCNAQLPSSALRRYCRMTPAAEKILRGAFERLGYSARAYDRILRVARTVADLDGSEVLDAAHLSEALQYRSLDRKFGMR</sequence>
<organism evidence="5 6">
    <name type="scientific">Subdoligranulum variabile</name>
    <dbReference type="NCBI Taxonomy" id="214851"/>
    <lineage>
        <taxon>Bacteria</taxon>
        <taxon>Bacillati</taxon>
        <taxon>Bacillota</taxon>
        <taxon>Clostridia</taxon>
        <taxon>Eubacteriales</taxon>
        <taxon>Oscillospiraceae</taxon>
        <taxon>Subdoligranulum</taxon>
    </lineage>
</organism>
<dbReference type="Proteomes" id="UP000759273">
    <property type="component" value="Unassembled WGS sequence"/>
</dbReference>
<keyword evidence="3" id="KW-0067">ATP-binding</keyword>
<feature type="domain" description="AAA+ ATPase" evidence="4">
    <location>
        <begin position="210"/>
        <end position="393"/>
    </location>
</feature>
<dbReference type="NCBIfam" id="TIGR00368">
    <property type="entry name" value="YifB family Mg chelatase-like AAA ATPase"/>
    <property type="match status" value="1"/>
</dbReference>
<gene>
    <name evidence="5" type="ORF">KHY36_01920</name>
</gene>
<evidence type="ECO:0000256" key="2">
    <source>
        <dbReference type="ARBA" id="ARBA00022741"/>
    </source>
</evidence>
<dbReference type="PRINTS" id="PR01657">
    <property type="entry name" value="MCMFAMILY"/>
</dbReference>
<dbReference type="InterPro" id="IPR014721">
    <property type="entry name" value="Ribsml_uS5_D2-typ_fold_subgr"/>
</dbReference>
<dbReference type="Gene3D" id="3.30.230.10">
    <property type="match status" value="1"/>
</dbReference>
<dbReference type="InterPro" id="IPR025158">
    <property type="entry name" value="Mg_chelat-rel_C"/>
</dbReference>
<evidence type="ECO:0000313" key="6">
    <source>
        <dbReference type="Proteomes" id="UP000759273"/>
    </source>
</evidence>